<dbReference type="SUPFAM" id="SSF51182">
    <property type="entry name" value="RmlC-like cupins"/>
    <property type="match status" value="1"/>
</dbReference>
<comment type="catalytic activity">
    <reaction evidence="1 7">
        <text>dTDP-4-dehydro-6-deoxy-alpha-D-glucose = dTDP-4-dehydro-beta-L-rhamnose</text>
        <dbReference type="Rhea" id="RHEA:16969"/>
        <dbReference type="ChEBI" id="CHEBI:57649"/>
        <dbReference type="ChEBI" id="CHEBI:62830"/>
        <dbReference type="EC" id="5.1.3.13"/>
    </reaction>
</comment>
<dbReference type="PANTHER" id="PTHR21047">
    <property type="entry name" value="DTDP-6-DEOXY-D-GLUCOSE-3,5 EPIMERASE"/>
    <property type="match status" value="1"/>
</dbReference>
<dbReference type="AlphaFoldDB" id="A0A6A7ZJI7"/>
<evidence type="ECO:0000313" key="12">
    <source>
        <dbReference type="Proteomes" id="UP000447574"/>
    </source>
</evidence>
<evidence type="ECO:0000256" key="4">
    <source>
        <dbReference type="ARBA" id="ARBA00019595"/>
    </source>
</evidence>
<evidence type="ECO:0000313" key="11">
    <source>
        <dbReference type="EMBL" id="MQU45149.1"/>
    </source>
</evidence>
<comment type="similarity">
    <text evidence="7">Belongs to the dTDP-4-dehydrorhamnose 3,5-epimerase family.</text>
</comment>
<keyword evidence="14" id="KW-1185">Reference proteome</keyword>
<evidence type="ECO:0000313" key="10">
    <source>
        <dbReference type="EMBL" id="MQU33858.1"/>
    </source>
</evidence>
<protein>
    <recommendedName>
        <fullName evidence="4 7">dTDP-4-dehydrorhamnose 3,5-epimerase</fullName>
        <ecNumber evidence="3 7">5.1.3.13</ecNumber>
    </recommendedName>
    <alternativeName>
        <fullName evidence="7">Thymidine diphospho-4-keto-rhamnose 3,5-epimerase</fullName>
    </alternativeName>
</protein>
<evidence type="ECO:0000256" key="1">
    <source>
        <dbReference type="ARBA" id="ARBA00001298"/>
    </source>
</evidence>
<evidence type="ECO:0000256" key="5">
    <source>
        <dbReference type="PIRSR" id="PIRSR600888-1"/>
    </source>
</evidence>
<evidence type="ECO:0000313" key="15">
    <source>
        <dbReference type="Proteomes" id="UP000478064"/>
    </source>
</evidence>
<dbReference type="EMBL" id="WIVX01000134">
    <property type="protein sequence ID" value="MQU33858.1"/>
    <property type="molecule type" value="Genomic_DNA"/>
</dbReference>
<feature type="active site" description="Proton donor" evidence="5">
    <location>
        <position position="137"/>
    </location>
</feature>
<dbReference type="UniPathway" id="UPA00124"/>
<keyword evidence="7 11" id="KW-0413">Isomerase</keyword>
<evidence type="ECO:0000313" key="8">
    <source>
        <dbReference type="EMBL" id="MQT76995.1"/>
    </source>
</evidence>
<dbReference type="EMBL" id="WIVV01000140">
    <property type="protein sequence ID" value="MQU45149.1"/>
    <property type="molecule type" value="Genomic_DNA"/>
</dbReference>
<feature type="site" description="Participates in a stacking interaction with the thymidine ring of dTDP-4-oxo-6-deoxyglucose" evidence="6">
    <location>
        <position position="143"/>
    </location>
</feature>
<dbReference type="Proteomes" id="UP000470186">
    <property type="component" value="Unassembled WGS sequence"/>
</dbReference>
<gene>
    <name evidence="11" type="primary">rfbC</name>
    <name evidence="9" type="ORF">GHO27_05410</name>
    <name evidence="11" type="ORF">GHO28_22005</name>
    <name evidence="10" type="ORF">GHO30_21160</name>
    <name evidence="8" type="ORF">GHO37_22270</name>
</gene>
<dbReference type="Pfam" id="PF00908">
    <property type="entry name" value="dTDP_sugar_isom"/>
    <property type="match status" value="1"/>
</dbReference>
<dbReference type="InterPro" id="IPR011051">
    <property type="entry name" value="RmlC_Cupin_sf"/>
</dbReference>
<dbReference type="InterPro" id="IPR000888">
    <property type="entry name" value="RmlC-like"/>
</dbReference>
<name>A0A6A7ZJI7_9PSED</name>
<feature type="active site" description="Proton acceptor" evidence="5">
    <location>
        <position position="67"/>
    </location>
</feature>
<dbReference type="Proteomes" id="UP000466863">
    <property type="component" value="Unassembled WGS sequence"/>
</dbReference>
<dbReference type="GO" id="GO:0005829">
    <property type="term" value="C:cytosol"/>
    <property type="evidence" value="ECO:0007669"/>
    <property type="project" value="TreeGrafter"/>
</dbReference>
<dbReference type="InterPro" id="IPR014710">
    <property type="entry name" value="RmlC-like_jellyroll"/>
</dbReference>
<sequence length="185" mass="20977">MKFTATALTGLVIVEPDVFQDDRGWFLESFNLQRFKSGLQELGLNSPDYFVQDNLSSSKKGVVRGLHYQLEPHAQGKLVSVLHGAVFDVAVDLRPNSISYGKWFALELSAANKKMLWIPEGFAHGFLSLEDDTCVSYKVDKYYNKDSERSVLWNDEVLSIQWPLMDSYFLSSKDSISPGLFVRPK</sequence>
<dbReference type="GO" id="GO:0008830">
    <property type="term" value="F:dTDP-4-dehydrorhamnose 3,5-epimerase activity"/>
    <property type="evidence" value="ECO:0007669"/>
    <property type="project" value="UniProtKB-UniRule"/>
</dbReference>
<evidence type="ECO:0000256" key="2">
    <source>
        <dbReference type="ARBA" id="ARBA00001997"/>
    </source>
</evidence>
<proteinExistence type="inferred from homology"/>
<comment type="pathway">
    <text evidence="7">Carbohydrate biosynthesis; dTDP-L-rhamnose biosynthesis.</text>
</comment>
<evidence type="ECO:0000256" key="6">
    <source>
        <dbReference type="PIRSR" id="PIRSR600888-3"/>
    </source>
</evidence>
<dbReference type="EMBL" id="WIVU01000007">
    <property type="protein sequence ID" value="MQU05116.1"/>
    <property type="molecule type" value="Genomic_DNA"/>
</dbReference>
<reference evidence="12 13" key="1">
    <citation type="submission" date="2019-10" db="EMBL/GenBank/DDBJ databases">
        <title>Evaluation of single-gene subtyping targets for Pseudomonas.</title>
        <authorList>
            <person name="Reichler S.J."/>
            <person name="Orsi R.H."/>
            <person name="Wiedmann M."/>
            <person name="Martin N.H."/>
            <person name="Murphy S.I."/>
        </authorList>
    </citation>
    <scope>NUCLEOTIDE SEQUENCE [LARGE SCALE GENOMIC DNA]</scope>
    <source>
        <strain evidence="9 15">FSL R10-1637</strain>
        <strain evidence="11 13">FSL R10-1876</strain>
        <strain evidence="10 14">FSL R10-2107</strain>
        <strain evidence="8 12">FSL R10-2932</strain>
    </source>
</reference>
<dbReference type="Proteomes" id="UP000478064">
    <property type="component" value="Unassembled WGS sequence"/>
</dbReference>
<dbReference type="PANTHER" id="PTHR21047:SF2">
    <property type="entry name" value="THYMIDINE DIPHOSPHO-4-KETO-RHAMNOSE 3,5-EPIMERASE"/>
    <property type="match status" value="1"/>
</dbReference>
<evidence type="ECO:0000256" key="3">
    <source>
        <dbReference type="ARBA" id="ARBA00012098"/>
    </source>
</evidence>
<dbReference type="Proteomes" id="UP000447574">
    <property type="component" value="Unassembled WGS sequence"/>
</dbReference>
<dbReference type="Gene3D" id="2.60.120.10">
    <property type="entry name" value="Jelly Rolls"/>
    <property type="match status" value="1"/>
</dbReference>
<dbReference type="CDD" id="cd00438">
    <property type="entry name" value="cupin_RmlC"/>
    <property type="match status" value="1"/>
</dbReference>
<evidence type="ECO:0000313" key="9">
    <source>
        <dbReference type="EMBL" id="MQU05116.1"/>
    </source>
</evidence>
<dbReference type="GO" id="GO:0019305">
    <property type="term" value="P:dTDP-rhamnose biosynthetic process"/>
    <property type="evidence" value="ECO:0007669"/>
    <property type="project" value="UniProtKB-UniRule"/>
</dbReference>
<evidence type="ECO:0000256" key="7">
    <source>
        <dbReference type="RuleBase" id="RU364069"/>
    </source>
</evidence>
<accession>A0A6A7ZJI7</accession>
<comment type="function">
    <text evidence="2 7">Catalyzes the epimerization of the C3' and C5'positions of dTDP-6-deoxy-D-xylo-4-hexulose, forming dTDP-6-deoxy-L-lyxo-4-hexulose.</text>
</comment>
<dbReference type="NCBIfam" id="TIGR01221">
    <property type="entry name" value="rmlC"/>
    <property type="match status" value="1"/>
</dbReference>
<dbReference type="EMBL" id="WIWF01000121">
    <property type="protein sequence ID" value="MQT76995.1"/>
    <property type="molecule type" value="Genomic_DNA"/>
</dbReference>
<dbReference type="GO" id="GO:0000271">
    <property type="term" value="P:polysaccharide biosynthetic process"/>
    <property type="evidence" value="ECO:0007669"/>
    <property type="project" value="TreeGrafter"/>
</dbReference>
<dbReference type="EC" id="5.1.3.13" evidence="3 7"/>
<dbReference type="RefSeq" id="WP_048391286.1">
    <property type="nucleotide sequence ID" value="NZ_JBQDSB010000018.1"/>
</dbReference>
<organism evidence="11 13">
    <name type="scientific">Pseudomonas helleri</name>
    <dbReference type="NCBI Taxonomy" id="1608996"/>
    <lineage>
        <taxon>Bacteria</taxon>
        <taxon>Pseudomonadati</taxon>
        <taxon>Pseudomonadota</taxon>
        <taxon>Gammaproteobacteria</taxon>
        <taxon>Pseudomonadales</taxon>
        <taxon>Pseudomonadaceae</taxon>
        <taxon>Pseudomonas</taxon>
    </lineage>
</organism>
<comment type="caution">
    <text evidence="11">The sequence shown here is derived from an EMBL/GenBank/DDBJ whole genome shotgun (WGS) entry which is preliminary data.</text>
</comment>
<evidence type="ECO:0000313" key="14">
    <source>
        <dbReference type="Proteomes" id="UP000470186"/>
    </source>
</evidence>
<evidence type="ECO:0000313" key="13">
    <source>
        <dbReference type="Proteomes" id="UP000466863"/>
    </source>
</evidence>
<comment type="subunit">
    <text evidence="7">Homodimer.</text>
</comment>